<organism evidence="1 2">
    <name type="scientific">Vaccinium darrowii</name>
    <dbReference type="NCBI Taxonomy" id="229202"/>
    <lineage>
        <taxon>Eukaryota</taxon>
        <taxon>Viridiplantae</taxon>
        <taxon>Streptophyta</taxon>
        <taxon>Embryophyta</taxon>
        <taxon>Tracheophyta</taxon>
        <taxon>Spermatophyta</taxon>
        <taxon>Magnoliopsida</taxon>
        <taxon>eudicotyledons</taxon>
        <taxon>Gunneridae</taxon>
        <taxon>Pentapetalae</taxon>
        <taxon>asterids</taxon>
        <taxon>Ericales</taxon>
        <taxon>Ericaceae</taxon>
        <taxon>Vaccinioideae</taxon>
        <taxon>Vaccinieae</taxon>
        <taxon>Vaccinium</taxon>
    </lineage>
</organism>
<name>A0ACB7ZNI1_9ERIC</name>
<evidence type="ECO:0000313" key="2">
    <source>
        <dbReference type="Proteomes" id="UP000828048"/>
    </source>
</evidence>
<accession>A0ACB7ZNI1</accession>
<dbReference type="EMBL" id="CM037159">
    <property type="protein sequence ID" value="KAH7867071.1"/>
    <property type="molecule type" value="Genomic_DNA"/>
</dbReference>
<reference evidence="1 2" key="1">
    <citation type="journal article" date="2021" name="Hortic Res">
        <title>High-quality reference genome and annotation aids understanding of berry development for evergreen blueberry (Vaccinium darrowii).</title>
        <authorList>
            <person name="Yu J."/>
            <person name="Hulse-Kemp A.M."/>
            <person name="Babiker E."/>
            <person name="Staton M."/>
        </authorList>
    </citation>
    <scope>NUCLEOTIDE SEQUENCE [LARGE SCALE GENOMIC DNA]</scope>
    <source>
        <strain evidence="2">cv. NJ 8807/NJ 8810</strain>
        <tissue evidence="1">Young leaf</tissue>
    </source>
</reference>
<protein>
    <submittedName>
        <fullName evidence="1">Uncharacterized protein</fullName>
    </submittedName>
</protein>
<evidence type="ECO:0000313" key="1">
    <source>
        <dbReference type="EMBL" id="KAH7867071.1"/>
    </source>
</evidence>
<dbReference type="Proteomes" id="UP000828048">
    <property type="component" value="Chromosome 9"/>
</dbReference>
<gene>
    <name evidence="1" type="ORF">Vadar_028531</name>
</gene>
<comment type="caution">
    <text evidence="1">The sequence shown here is derived from an EMBL/GenBank/DDBJ whole genome shotgun (WGS) entry which is preliminary data.</text>
</comment>
<sequence>MTLKGGTSQACAACKYQRRKCKVECELKPFFPPDNPEMFRNAHKLFGVSNIRKLLREVDPAQWVDAMRSITCQADIRDKFPVHGCCGVINQLQLQLRLAEEELYAVLAQIAFFRQQSNQQNEIESVHDSASQLQALSLFHQEATPSQHQHQPPVNALPMASHQAYPNCNNVVAYNNSGYLDKDNVVNSFWVQNSYNGDNNNNNNQMAMQSVSSSHLNIQQEPAQEYDEMHPFFDTIDDRQSYIDSKDAYDSSSDSSLKDTTQSVDHIADNELKSAAASFSLTSVN</sequence>
<proteinExistence type="predicted"/>
<keyword evidence="2" id="KW-1185">Reference proteome</keyword>